<dbReference type="KEGG" id="oni:Osc7112_4602"/>
<gene>
    <name evidence="1" type="ORF">Osc7112_4602</name>
</gene>
<dbReference type="NCBIfam" id="NF047703">
    <property type="entry name" value="slr1658_superfam"/>
    <property type="match status" value="1"/>
</dbReference>
<dbReference type="EMBL" id="CP003614">
    <property type="protein sequence ID" value="AFZ08895.1"/>
    <property type="molecule type" value="Genomic_DNA"/>
</dbReference>
<dbReference type="HOGENOM" id="CLU_100987_0_0_3"/>
<dbReference type="PATRIC" id="fig|179408.3.peg.5721"/>
<name>K9VNT9_9CYAN</name>
<proteinExistence type="predicted"/>
<accession>K9VNT9</accession>
<organism evidence="1 2">
    <name type="scientific">Phormidium nigroviride PCC 7112</name>
    <dbReference type="NCBI Taxonomy" id="179408"/>
    <lineage>
        <taxon>Bacteria</taxon>
        <taxon>Bacillati</taxon>
        <taxon>Cyanobacteriota</taxon>
        <taxon>Cyanophyceae</taxon>
        <taxon>Oscillatoriophycideae</taxon>
        <taxon>Oscillatoriales</taxon>
        <taxon>Oscillatoriaceae</taxon>
        <taxon>Phormidium</taxon>
    </lineage>
</organism>
<dbReference type="InterPro" id="IPR046239">
    <property type="entry name" value="DUF6272"/>
</dbReference>
<reference evidence="1 2" key="1">
    <citation type="submission" date="2012-05" db="EMBL/GenBank/DDBJ databases">
        <title>Finished chromosome of genome of Oscillatoria sp. PCC 7112.</title>
        <authorList>
            <consortium name="US DOE Joint Genome Institute"/>
            <person name="Gugger M."/>
            <person name="Coursin T."/>
            <person name="Rippka R."/>
            <person name="Tandeau De Marsac N."/>
            <person name="Huntemann M."/>
            <person name="Wei C.-L."/>
            <person name="Han J."/>
            <person name="Detter J.C."/>
            <person name="Han C."/>
            <person name="Tapia R."/>
            <person name="Davenport K."/>
            <person name="Daligault H."/>
            <person name="Erkkila T."/>
            <person name="Gu W."/>
            <person name="Munk A.C.C."/>
            <person name="Teshima H."/>
            <person name="Xu Y."/>
            <person name="Chain P."/>
            <person name="Chen A."/>
            <person name="Krypides N."/>
            <person name="Mavromatis K."/>
            <person name="Markowitz V."/>
            <person name="Szeto E."/>
            <person name="Ivanova N."/>
            <person name="Mikhailova N."/>
            <person name="Ovchinnikova G."/>
            <person name="Pagani I."/>
            <person name="Pati A."/>
            <person name="Goodwin L."/>
            <person name="Peters L."/>
            <person name="Pitluck S."/>
            <person name="Woyke T."/>
            <person name="Kerfeld C."/>
        </authorList>
    </citation>
    <scope>NUCLEOTIDE SEQUENCE [LARGE SCALE GENOMIC DNA]</scope>
    <source>
        <strain evidence="1 2">PCC 7112</strain>
    </source>
</reference>
<dbReference type="Proteomes" id="UP000010478">
    <property type="component" value="Chromosome"/>
</dbReference>
<dbReference type="InterPro" id="IPR058084">
    <property type="entry name" value="Slr1658-like"/>
</dbReference>
<evidence type="ECO:0008006" key="3">
    <source>
        <dbReference type="Google" id="ProtNLM"/>
    </source>
</evidence>
<dbReference type="Pfam" id="PF19788">
    <property type="entry name" value="DUF6272"/>
    <property type="match status" value="1"/>
</dbReference>
<keyword evidence="2" id="KW-1185">Reference proteome</keyword>
<dbReference type="eggNOG" id="COG5381">
    <property type="taxonomic scope" value="Bacteria"/>
</dbReference>
<sequence length="192" mass="21495">MTQIFGDFIEQPASQEYLIIGFSPSSVPLKQRWRNNGLSADFLADYLTTFFPGNQDDPSTIERQAEIKSAVSYIANELLENAMKFNDETSEYPIDIKLQLESDGVIFSVANSISPQAVDKFQADIQQLLASEPSELYIERLEKNAADDNCTNSGLGLLTMLTDYRAKLGWKFQTVHKDPEVIAVTTMVQLTV</sequence>
<evidence type="ECO:0000313" key="1">
    <source>
        <dbReference type="EMBL" id="AFZ08895.1"/>
    </source>
</evidence>
<dbReference type="AlphaFoldDB" id="K9VNT9"/>
<protein>
    <recommendedName>
        <fullName evidence="3">ATP-binding region ATPase domain protein</fullName>
    </recommendedName>
</protein>
<dbReference type="RefSeq" id="WP_015178135.1">
    <property type="nucleotide sequence ID" value="NC_019729.1"/>
</dbReference>
<dbReference type="STRING" id="179408.Osc7112_4602"/>
<dbReference type="OrthoDB" id="5488639at2"/>
<evidence type="ECO:0000313" key="2">
    <source>
        <dbReference type="Proteomes" id="UP000010478"/>
    </source>
</evidence>